<dbReference type="RefSeq" id="XP_028035666.1">
    <property type="nucleotide sequence ID" value="XM_028179865.1"/>
</dbReference>
<name>A0A6J2K0B7_BOMMA</name>
<dbReference type="OrthoDB" id="7022538at2759"/>
<feature type="signal peptide" evidence="1">
    <location>
        <begin position="1"/>
        <end position="21"/>
    </location>
</feature>
<dbReference type="InterPro" id="IPR015943">
    <property type="entry name" value="WD40/YVTN_repeat-like_dom_sf"/>
</dbReference>
<feature type="chain" id="PRO_5027054827" evidence="1">
    <location>
        <begin position="22"/>
        <end position="280"/>
    </location>
</feature>
<dbReference type="SUPFAM" id="SSF63829">
    <property type="entry name" value="Calcium-dependent phosphotriesterase"/>
    <property type="match status" value="1"/>
</dbReference>
<dbReference type="Gene3D" id="2.130.10.10">
    <property type="entry name" value="YVTN repeat-like/Quinoprotein amine dehydrogenase"/>
    <property type="match status" value="1"/>
</dbReference>
<dbReference type="Proteomes" id="UP000504629">
    <property type="component" value="Unplaced"/>
</dbReference>
<evidence type="ECO:0000313" key="3">
    <source>
        <dbReference type="RefSeq" id="XP_028035666.1"/>
    </source>
</evidence>
<keyword evidence="2" id="KW-1185">Reference proteome</keyword>
<evidence type="ECO:0000313" key="2">
    <source>
        <dbReference type="Proteomes" id="UP000504629"/>
    </source>
</evidence>
<organism evidence="2 3">
    <name type="scientific">Bombyx mandarina</name>
    <name type="common">Wild silk moth</name>
    <name type="synonym">Wild silkworm</name>
    <dbReference type="NCBI Taxonomy" id="7092"/>
    <lineage>
        <taxon>Eukaryota</taxon>
        <taxon>Metazoa</taxon>
        <taxon>Ecdysozoa</taxon>
        <taxon>Arthropoda</taxon>
        <taxon>Hexapoda</taxon>
        <taxon>Insecta</taxon>
        <taxon>Pterygota</taxon>
        <taxon>Neoptera</taxon>
        <taxon>Endopterygota</taxon>
        <taxon>Lepidoptera</taxon>
        <taxon>Glossata</taxon>
        <taxon>Ditrysia</taxon>
        <taxon>Bombycoidea</taxon>
        <taxon>Bombycidae</taxon>
        <taxon>Bombycinae</taxon>
        <taxon>Bombyx</taxon>
    </lineage>
</organism>
<keyword evidence="1" id="KW-0732">Signal</keyword>
<evidence type="ECO:0000256" key="1">
    <source>
        <dbReference type="SAM" id="SignalP"/>
    </source>
</evidence>
<proteinExistence type="predicted"/>
<protein>
    <submittedName>
        <fullName evidence="3">Ommochrome-binding protein-like</fullName>
    </submittedName>
</protein>
<gene>
    <name evidence="3" type="primary">LOC114247055</name>
</gene>
<dbReference type="KEGG" id="bman:114247055"/>
<accession>A0A6J2K0B7</accession>
<sequence length="280" mass="32204">MKLNLLLCFLINISLLPDSKPSIRYCDFTTNDRSKYCYAKEILLAITHSPNQLAVDKSSNTLYFSFDMGQGDFVPAVFNMDNKKLTVLNGVRDAFALASDDSSNIYFGGNNGIYRYEKQSLKQLNIKNLDIWWLYIRNNIYFIKFPNLEAHYYKNMTVKELPELKGKVVHQFVLDKQGNVFFINGSGLYGVRRGRHRDIMLRDNPKFLGMATDNNGDVYVCSEDGIYVVSKMVIKVKKIVNVQGVLGLTFDKLNNIVYTNAYEIVRLVPMTRKRSLFSFV</sequence>
<dbReference type="GeneID" id="114247055"/>
<dbReference type="AlphaFoldDB" id="A0A6J2K0B7"/>
<reference evidence="3" key="1">
    <citation type="submission" date="2025-08" db="UniProtKB">
        <authorList>
            <consortium name="RefSeq"/>
        </authorList>
    </citation>
    <scope>IDENTIFICATION</scope>
    <source>
        <tissue evidence="3">Silk gland</tissue>
    </source>
</reference>